<proteinExistence type="predicted"/>
<dbReference type="AlphaFoldDB" id="A0AAW0G1Q6"/>
<dbReference type="Proteomes" id="UP001385951">
    <property type="component" value="Unassembled WGS sequence"/>
</dbReference>
<protein>
    <recommendedName>
        <fullName evidence="3">Arginine kinase</fullName>
    </recommendedName>
</protein>
<sequence>MSERIRQLEDALAIFQAGVSSERHPLLRDELLSVKFGPEVRRTVDEEHTRNTLSQTIDALGTLTVGDHGETKFIGRSGGTETLFMVCFP</sequence>
<name>A0AAW0G1Q6_9APHY</name>
<comment type="caution">
    <text evidence="1">The sequence shown here is derived from an EMBL/GenBank/DDBJ whole genome shotgun (WGS) entry which is preliminary data.</text>
</comment>
<reference evidence="1 2" key="1">
    <citation type="submission" date="2022-09" db="EMBL/GenBank/DDBJ databases">
        <authorList>
            <person name="Palmer J.M."/>
        </authorList>
    </citation>
    <scope>NUCLEOTIDE SEQUENCE [LARGE SCALE GENOMIC DNA]</scope>
    <source>
        <strain evidence="1 2">DSM 7382</strain>
    </source>
</reference>
<gene>
    <name evidence="1" type="ORF">QCA50_010541</name>
</gene>
<dbReference type="EMBL" id="JASBNA010000017">
    <property type="protein sequence ID" value="KAK7686317.1"/>
    <property type="molecule type" value="Genomic_DNA"/>
</dbReference>
<accession>A0AAW0G1Q6</accession>
<keyword evidence="2" id="KW-1185">Reference proteome</keyword>
<evidence type="ECO:0000313" key="2">
    <source>
        <dbReference type="Proteomes" id="UP001385951"/>
    </source>
</evidence>
<organism evidence="1 2">
    <name type="scientific">Cerrena zonata</name>
    <dbReference type="NCBI Taxonomy" id="2478898"/>
    <lineage>
        <taxon>Eukaryota</taxon>
        <taxon>Fungi</taxon>
        <taxon>Dikarya</taxon>
        <taxon>Basidiomycota</taxon>
        <taxon>Agaricomycotina</taxon>
        <taxon>Agaricomycetes</taxon>
        <taxon>Polyporales</taxon>
        <taxon>Cerrenaceae</taxon>
        <taxon>Cerrena</taxon>
    </lineage>
</organism>
<evidence type="ECO:0008006" key="3">
    <source>
        <dbReference type="Google" id="ProtNLM"/>
    </source>
</evidence>
<evidence type="ECO:0000313" key="1">
    <source>
        <dbReference type="EMBL" id="KAK7686317.1"/>
    </source>
</evidence>